<dbReference type="Proteomes" id="UP000675881">
    <property type="component" value="Chromosome 11"/>
</dbReference>
<protein>
    <submittedName>
        <fullName evidence="1">SLC22A4_5</fullName>
    </submittedName>
</protein>
<proteinExistence type="predicted"/>
<dbReference type="InterPro" id="IPR036259">
    <property type="entry name" value="MFS_trans_sf"/>
</dbReference>
<name>A0A7R8CK99_LEPSM</name>
<evidence type="ECO:0000313" key="1">
    <source>
        <dbReference type="EMBL" id="CAF2801143.1"/>
    </source>
</evidence>
<keyword evidence="2" id="KW-1185">Reference proteome</keyword>
<accession>A0A7R8CK99</accession>
<dbReference type="SUPFAM" id="SSF103473">
    <property type="entry name" value="MFS general substrate transporter"/>
    <property type="match status" value="1"/>
</dbReference>
<evidence type="ECO:0000313" key="2">
    <source>
        <dbReference type="Proteomes" id="UP000675881"/>
    </source>
</evidence>
<dbReference type="OrthoDB" id="6354675at2759"/>
<dbReference type="AlphaFoldDB" id="A0A7R8CK99"/>
<sequence>MATPDRKLNLEVLLRDVGEFGSFQKRIVTLKILHSMMRLSKVLINSLIQRMIMLVMSTKITPTPVMHMPFIQKRYSNCTRWIYDYSTYGNNFISEFNLVCSQETRGPLLFSSFFAGQMLGVLPIGAFADLFGRKIVFSRQFIKLSNDWICSSSIYI</sequence>
<dbReference type="Gene3D" id="1.20.1250.20">
    <property type="entry name" value="MFS general substrate transporter like domains"/>
    <property type="match status" value="1"/>
</dbReference>
<organism evidence="1 2">
    <name type="scientific">Lepeophtheirus salmonis</name>
    <name type="common">Salmon louse</name>
    <name type="synonym">Caligus salmonis</name>
    <dbReference type="NCBI Taxonomy" id="72036"/>
    <lineage>
        <taxon>Eukaryota</taxon>
        <taxon>Metazoa</taxon>
        <taxon>Ecdysozoa</taxon>
        <taxon>Arthropoda</taxon>
        <taxon>Crustacea</taxon>
        <taxon>Multicrustacea</taxon>
        <taxon>Hexanauplia</taxon>
        <taxon>Copepoda</taxon>
        <taxon>Siphonostomatoida</taxon>
        <taxon>Caligidae</taxon>
        <taxon>Lepeophtheirus</taxon>
    </lineage>
</organism>
<reference evidence="1" key="1">
    <citation type="submission" date="2021-02" db="EMBL/GenBank/DDBJ databases">
        <authorList>
            <person name="Bekaert M."/>
        </authorList>
    </citation>
    <scope>NUCLEOTIDE SEQUENCE</scope>
    <source>
        <strain evidence="1">IoA-00</strain>
    </source>
</reference>
<dbReference type="EMBL" id="HG994590">
    <property type="protein sequence ID" value="CAF2801143.1"/>
    <property type="molecule type" value="Genomic_DNA"/>
</dbReference>
<gene>
    <name evidence="1" type="ORF">LSAA_3228</name>
</gene>